<evidence type="ECO:0000313" key="1">
    <source>
        <dbReference type="EMBL" id="MFC0223607.1"/>
    </source>
</evidence>
<proteinExistence type="predicted"/>
<dbReference type="PROSITE" id="PS51257">
    <property type="entry name" value="PROKAR_LIPOPROTEIN"/>
    <property type="match status" value="1"/>
</dbReference>
<evidence type="ECO:0000313" key="2">
    <source>
        <dbReference type="Proteomes" id="UP001589698"/>
    </source>
</evidence>
<reference evidence="1 2" key="1">
    <citation type="submission" date="2024-09" db="EMBL/GenBank/DDBJ databases">
        <authorList>
            <person name="Sun Q."/>
            <person name="Mori K."/>
        </authorList>
    </citation>
    <scope>NUCLEOTIDE SEQUENCE [LARGE SCALE GENOMIC DNA]</scope>
    <source>
        <strain evidence="1 2">CCM 8654</strain>
    </source>
</reference>
<protein>
    <submittedName>
        <fullName evidence="1">Uncharacterized protein</fullName>
    </submittedName>
</protein>
<organism evidence="1 2">
    <name type="scientific">Nocardioides zeicaulis</name>
    <dbReference type="NCBI Taxonomy" id="1776857"/>
    <lineage>
        <taxon>Bacteria</taxon>
        <taxon>Bacillati</taxon>
        <taxon>Actinomycetota</taxon>
        <taxon>Actinomycetes</taxon>
        <taxon>Propionibacteriales</taxon>
        <taxon>Nocardioidaceae</taxon>
        <taxon>Nocardioides</taxon>
    </lineage>
</organism>
<comment type="caution">
    <text evidence="1">The sequence shown here is derived from an EMBL/GenBank/DDBJ whole genome shotgun (WGS) entry which is preliminary data.</text>
</comment>
<name>A0ABV6E3M7_9ACTN</name>
<dbReference type="RefSeq" id="WP_378519345.1">
    <property type="nucleotide sequence ID" value="NZ_CBCSDI010000016.1"/>
</dbReference>
<gene>
    <name evidence="1" type="ORF">ACFFJG_14060</name>
</gene>
<dbReference type="Proteomes" id="UP001589698">
    <property type="component" value="Unassembled WGS sequence"/>
</dbReference>
<sequence>MARWLQVVVLAVLAGTVLPAVLAACSGDLARWRSVRLAVALVARVRRSRPHPVADVVPLRRPIEQVGADLRRLHTSFHRGGMRFAKYEGCRLAYDRVLAEAADMAGETHLLEVLGPGAELDHERDRVEVVLRRHGMLPPLAA</sequence>
<dbReference type="EMBL" id="JBHLXH010000001">
    <property type="protein sequence ID" value="MFC0223607.1"/>
    <property type="molecule type" value="Genomic_DNA"/>
</dbReference>
<accession>A0ABV6E3M7</accession>
<keyword evidence="2" id="KW-1185">Reference proteome</keyword>